<dbReference type="Gene3D" id="3.40.50.261">
    <property type="entry name" value="Succinyl-CoA synthetase domains"/>
    <property type="match status" value="2"/>
</dbReference>
<dbReference type="PROSITE" id="PS50975">
    <property type="entry name" value="ATP_GRASP"/>
    <property type="match status" value="1"/>
</dbReference>
<dbReference type="PANTHER" id="PTHR43334">
    <property type="entry name" value="ACETATE--COA LIGASE [ADP-FORMING]"/>
    <property type="match status" value="1"/>
</dbReference>
<dbReference type="InterPro" id="IPR014089">
    <property type="entry name" value="AcCoA-synth-alpha"/>
</dbReference>
<dbReference type="Gene3D" id="3.30.1490.20">
    <property type="entry name" value="ATP-grasp fold, A domain"/>
    <property type="match status" value="1"/>
</dbReference>
<dbReference type="SUPFAM" id="SSF55729">
    <property type="entry name" value="Acyl-CoA N-acyltransferases (Nat)"/>
    <property type="match status" value="1"/>
</dbReference>
<dbReference type="InterPro" id="IPR036291">
    <property type="entry name" value="NAD(P)-bd_dom_sf"/>
</dbReference>
<dbReference type="Pfam" id="PF00583">
    <property type="entry name" value="Acetyltransf_1"/>
    <property type="match status" value="1"/>
</dbReference>
<dbReference type="Gene3D" id="3.30.470.20">
    <property type="entry name" value="ATP-grasp fold, B domain"/>
    <property type="match status" value="1"/>
</dbReference>
<sequence>MFPRFASTLRVAAAGARRQGSSLLPQTGLGASIISHPTSVLAYSFLSKLPVRFSSSVSSSTWKEVDFATAPPDPVEAIMTVQDSGLSPIFTPRSVAVIGATDKPRSVGGTLMRNLVTGGFSGPIYAVNPKREEVMGVQCFPSVKAIPGDVDLVVIVTPSKGIPALMAECVEKNVRGAVVISAGFKEIGPEGVKLEEQLLETAAKGGIRIVGPNCLGLMNPIVGLNATFASEMALPGKIGFISQSGAMCTSVLDWSLKEKIGFSAFVSIGSMADVNWADLIDYLGKDPHTDSILMYMEAIGDARAFLSAAKEVALKKPLIVIKAGRTEAAAKAASSHTGSLAGADNIFDAAMKRAGVLRVDTIGELFDVALTLAKQNLPKGPRLVIITNAGGPGVLATDAAALNDAEIATLDESTINKLNQFLPPAWSHSNPVDVLGDASPETYAKAVEVVAEDPNSDGMLVVLSPQDMTEPTNTAEMVLPSAHKSRVPVIASWMGGSEVERGAQLLNKNGVPSIPYPDSAAAVFAKIWSLRSRLEKLYETPTARIEVTPELLEKQRAVKGLLQDVSNSDRSILTELESKQVLKAYGIPVVETILCETVEDAVTAARDLGYPVVVKLNSETITHKTDVGGVQLNLSSEDMVREAFDLIQKNVAAKYSPEDFQGVTVQQMADLSGYELLVGSSVDPQFGPVVVFGSGGTLVEVMHDTSLALPPLTSVTARALMKETKIYKALQGIRGRLPINIAELEKILVSFSAMVVDQPLIMECDINPLLASPSQLLALDARVIVAKPGQKVPKVAIRGYPLEYVSKVTLRNNEVVTVRPIRASDEPLLIEFHTDISERSLRQRFFKDVSFAERTAHSRLSQLCNTDYDRGIVLIATDDKGRMVGFCAYRKRSLRDTTAEYRMLIRDAAQGKGLGTAMMTKLVEIAKTEGIKTLTATVSKDNTTFTGITKMLGFQTTPIDDKLIEHTLTL</sequence>
<dbReference type="InterPro" id="IPR003781">
    <property type="entry name" value="CoA-bd"/>
</dbReference>
<dbReference type="SUPFAM" id="SSF51735">
    <property type="entry name" value="NAD(P)-binding Rossmann-fold domains"/>
    <property type="match status" value="1"/>
</dbReference>
<dbReference type="InterPro" id="IPR051538">
    <property type="entry name" value="Acyl-CoA_Synth/Transferase"/>
</dbReference>
<keyword evidence="2 4" id="KW-0547">Nucleotide-binding</keyword>
<dbReference type="InParanoid" id="A0A0G4EKA9"/>
<dbReference type="Pfam" id="PF13549">
    <property type="entry name" value="ATP-grasp_5"/>
    <property type="match status" value="1"/>
</dbReference>
<reference evidence="7 8" key="1">
    <citation type="submission" date="2014-11" db="EMBL/GenBank/DDBJ databases">
        <authorList>
            <person name="Zhu J."/>
            <person name="Qi W."/>
            <person name="Song R."/>
        </authorList>
    </citation>
    <scope>NUCLEOTIDE SEQUENCE [LARGE SCALE GENOMIC DNA]</scope>
</reference>
<dbReference type="AlphaFoldDB" id="A0A0G4EKA9"/>
<dbReference type="VEuPathDB" id="CryptoDB:Vbra_3963"/>
<dbReference type="InterPro" id="IPR043938">
    <property type="entry name" value="Ligase_CoA_dom"/>
</dbReference>
<feature type="domain" description="ATP-grasp" evidence="5">
    <location>
        <begin position="579"/>
        <end position="615"/>
    </location>
</feature>
<dbReference type="OrthoDB" id="1664372at2759"/>
<evidence type="ECO:0000313" key="7">
    <source>
        <dbReference type="EMBL" id="CEL97119.1"/>
    </source>
</evidence>
<dbReference type="Pfam" id="PF13380">
    <property type="entry name" value="CoA_binding_2"/>
    <property type="match status" value="1"/>
</dbReference>
<evidence type="ECO:0000256" key="1">
    <source>
        <dbReference type="ARBA" id="ARBA00022598"/>
    </source>
</evidence>
<dbReference type="PANTHER" id="PTHR43334:SF1">
    <property type="entry name" value="3-HYDROXYPROPIONATE--COA LIGASE [ADP-FORMING]"/>
    <property type="match status" value="1"/>
</dbReference>
<dbReference type="SMART" id="SM00881">
    <property type="entry name" value="CoA_binding"/>
    <property type="match status" value="1"/>
</dbReference>
<evidence type="ECO:0000259" key="6">
    <source>
        <dbReference type="PROSITE" id="PS51186"/>
    </source>
</evidence>
<dbReference type="SUPFAM" id="SSF52210">
    <property type="entry name" value="Succinyl-CoA synthetase domains"/>
    <property type="match status" value="2"/>
</dbReference>
<keyword evidence="8" id="KW-1185">Reference proteome</keyword>
<dbReference type="FunFam" id="3.30.1490.20:FF:000020">
    <property type="entry name" value="Protein lysine acetyltransferase"/>
    <property type="match status" value="1"/>
</dbReference>
<evidence type="ECO:0000313" key="8">
    <source>
        <dbReference type="Proteomes" id="UP000041254"/>
    </source>
</evidence>
<dbReference type="OMA" id="SEMVCEL"/>
<dbReference type="CDD" id="cd04301">
    <property type="entry name" value="NAT_SF"/>
    <property type="match status" value="1"/>
</dbReference>
<gene>
    <name evidence="7" type="ORF">Vbra_3963</name>
</gene>
<dbReference type="PhylomeDB" id="A0A0G4EKA9"/>
<keyword evidence="1" id="KW-0436">Ligase</keyword>
<dbReference type="PROSITE" id="PS51186">
    <property type="entry name" value="GNAT"/>
    <property type="match status" value="1"/>
</dbReference>
<dbReference type="InterPro" id="IPR016102">
    <property type="entry name" value="Succinyl-CoA_synth-like"/>
</dbReference>
<accession>A0A0G4EKA9</accession>
<dbReference type="InterPro" id="IPR032875">
    <property type="entry name" value="Succ_CoA_lig_flav_dom"/>
</dbReference>
<keyword evidence="3 4" id="KW-0067">ATP-binding</keyword>
<feature type="domain" description="N-acetyltransferase" evidence="6">
    <location>
        <begin position="816"/>
        <end position="970"/>
    </location>
</feature>
<dbReference type="GO" id="GO:0046872">
    <property type="term" value="F:metal ion binding"/>
    <property type="evidence" value="ECO:0007669"/>
    <property type="project" value="InterPro"/>
</dbReference>
<proteinExistence type="predicted"/>
<dbReference type="Gene3D" id="3.40.630.30">
    <property type="match status" value="1"/>
</dbReference>
<evidence type="ECO:0008006" key="9">
    <source>
        <dbReference type="Google" id="ProtNLM"/>
    </source>
</evidence>
<dbReference type="InterPro" id="IPR013815">
    <property type="entry name" value="ATP_grasp_subdomain_1"/>
</dbReference>
<evidence type="ECO:0000256" key="4">
    <source>
        <dbReference type="PROSITE-ProRule" id="PRU00409"/>
    </source>
</evidence>
<dbReference type="Pfam" id="PF13607">
    <property type="entry name" value="Succ_CoA_lig"/>
    <property type="match status" value="1"/>
</dbReference>
<dbReference type="InterPro" id="IPR016181">
    <property type="entry name" value="Acyl_CoA_acyltransferase"/>
</dbReference>
<name>A0A0G4EKA9_VITBC</name>
<dbReference type="GO" id="GO:0043758">
    <property type="term" value="F:acetate-CoA ligase (ADP-forming) activity"/>
    <property type="evidence" value="ECO:0007669"/>
    <property type="project" value="InterPro"/>
</dbReference>
<dbReference type="Proteomes" id="UP000041254">
    <property type="component" value="Unassembled WGS sequence"/>
</dbReference>
<evidence type="ECO:0000256" key="3">
    <source>
        <dbReference type="ARBA" id="ARBA00022840"/>
    </source>
</evidence>
<dbReference type="InterPro" id="IPR011761">
    <property type="entry name" value="ATP-grasp"/>
</dbReference>
<dbReference type="GO" id="GO:0016747">
    <property type="term" value="F:acyltransferase activity, transferring groups other than amino-acyl groups"/>
    <property type="evidence" value="ECO:0007669"/>
    <property type="project" value="InterPro"/>
</dbReference>
<dbReference type="NCBIfam" id="TIGR02717">
    <property type="entry name" value="AcCoA-syn-alpha"/>
    <property type="match status" value="1"/>
</dbReference>
<dbReference type="Gene3D" id="3.40.50.720">
    <property type="entry name" value="NAD(P)-binding Rossmann-like Domain"/>
    <property type="match status" value="1"/>
</dbReference>
<dbReference type="STRING" id="1169540.A0A0G4EKA9"/>
<protein>
    <recommendedName>
        <fullName evidence="9">N-acetyltransferase domain-containing protein</fullName>
    </recommendedName>
</protein>
<dbReference type="GO" id="GO:0005524">
    <property type="term" value="F:ATP binding"/>
    <property type="evidence" value="ECO:0007669"/>
    <property type="project" value="UniProtKB-UniRule"/>
</dbReference>
<dbReference type="InterPro" id="IPR000182">
    <property type="entry name" value="GNAT_dom"/>
</dbReference>
<evidence type="ECO:0000259" key="5">
    <source>
        <dbReference type="PROSITE" id="PS50975"/>
    </source>
</evidence>
<dbReference type="Pfam" id="PF19045">
    <property type="entry name" value="Ligase_CoA_2"/>
    <property type="match status" value="1"/>
</dbReference>
<dbReference type="SUPFAM" id="SSF56059">
    <property type="entry name" value="Glutathione synthetase ATP-binding domain-like"/>
    <property type="match status" value="1"/>
</dbReference>
<evidence type="ECO:0000256" key="2">
    <source>
        <dbReference type="ARBA" id="ARBA00022741"/>
    </source>
</evidence>
<dbReference type="EMBL" id="CDMY01000254">
    <property type="protein sequence ID" value="CEL97119.1"/>
    <property type="molecule type" value="Genomic_DNA"/>
</dbReference>
<organism evidence="7 8">
    <name type="scientific">Vitrella brassicaformis (strain CCMP3155)</name>
    <dbReference type="NCBI Taxonomy" id="1169540"/>
    <lineage>
        <taxon>Eukaryota</taxon>
        <taxon>Sar</taxon>
        <taxon>Alveolata</taxon>
        <taxon>Colpodellida</taxon>
        <taxon>Vitrellaceae</taxon>
        <taxon>Vitrella</taxon>
    </lineage>
</organism>